<evidence type="ECO:0000256" key="6">
    <source>
        <dbReference type="ARBA" id="ARBA00023054"/>
    </source>
</evidence>
<dbReference type="KEGG" id="emo:DM558_03020"/>
<dbReference type="AlphaFoldDB" id="A0A3Q9JMR2"/>
<dbReference type="Pfam" id="PF05164">
    <property type="entry name" value="ZapA"/>
    <property type="match status" value="1"/>
</dbReference>
<evidence type="ECO:0000256" key="4">
    <source>
        <dbReference type="ARBA" id="ARBA00022490"/>
    </source>
</evidence>
<dbReference type="GO" id="GO:0043093">
    <property type="term" value="P:FtsZ-dependent cytokinesis"/>
    <property type="evidence" value="ECO:0007669"/>
    <property type="project" value="TreeGrafter"/>
</dbReference>
<evidence type="ECO:0000256" key="11">
    <source>
        <dbReference type="ARBA" id="ARBA00033158"/>
    </source>
</evidence>
<sequence length="81" mass="9262">MKQAKTVTINILDKEYHLTCPEDKRLELQEAANYLNKVMREIRTSGKAIGVERIAVTAALNIAYELLEYKHKATETQQSLL</sequence>
<dbReference type="SUPFAM" id="SSF102829">
    <property type="entry name" value="Cell division protein ZapA-like"/>
    <property type="match status" value="1"/>
</dbReference>
<keyword evidence="8" id="KW-0131">Cell cycle</keyword>
<evidence type="ECO:0000256" key="1">
    <source>
        <dbReference type="ARBA" id="ARBA00004496"/>
    </source>
</evidence>
<gene>
    <name evidence="12" type="ORF">DM558_03020</name>
</gene>
<dbReference type="GO" id="GO:0032153">
    <property type="term" value="C:cell division site"/>
    <property type="evidence" value="ECO:0007669"/>
    <property type="project" value="TreeGrafter"/>
</dbReference>
<keyword evidence="7" id="KW-0717">Septation</keyword>
<evidence type="ECO:0000256" key="2">
    <source>
        <dbReference type="ARBA" id="ARBA00010074"/>
    </source>
</evidence>
<keyword evidence="4" id="KW-0963">Cytoplasm</keyword>
<dbReference type="EMBL" id="CP029822">
    <property type="protein sequence ID" value="AZS49813.1"/>
    <property type="molecule type" value="Genomic_DNA"/>
</dbReference>
<comment type="subunit">
    <text evidence="10">Homodimer. Interacts with FtsZ.</text>
</comment>
<reference evidence="13" key="1">
    <citation type="submission" date="2018-06" db="EMBL/GenBank/DDBJ databases">
        <title>Complete genome of Pseudomonas insecticola strain QZS01.</title>
        <authorList>
            <person name="Wang J."/>
            <person name="Su Q."/>
        </authorList>
    </citation>
    <scope>NUCLEOTIDE SEQUENCE [LARGE SCALE GENOMIC DNA]</scope>
    <source>
        <strain evidence="13">QZS01</strain>
    </source>
</reference>
<dbReference type="InterPro" id="IPR007838">
    <property type="entry name" value="Cell_div_ZapA-like"/>
</dbReference>
<keyword evidence="6" id="KW-0175">Coiled coil</keyword>
<dbReference type="Proteomes" id="UP000273143">
    <property type="component" value="Chromosome"/>
</dbReference>
<dbReference type="GO" id="GO:0000917">
    <property type="term" value="P:division septum assembly"/>
    <property type="evidence" value="ECO:0007669"/>
    <property type="project" value="UniProtKB-KW"/>
</dbReference>
<comment type="similarity">
    <text evidence="2">Belongs to the ZapA family. Type 1 subfamily.</text>
</comment>
<proteinExistence type="inferred from homology"/>
<dbReference type="GO" id="GO:0030428">
    <property type="term" value="C:cell septum"/>
    <property type="evidence" value="ECO:0007669"/>
    <property type="project" value="TreeGrafter"/>
</dbReference>
<name>A0A3Q9JMR2_9GAMM</name>
<dbReference type="InterPro" id="IPR036192">
    <property type="entry name" value="Cell_div_ZapA-like_sf"/>
</dbReference>
<evidence type="ECO:0000313" key="13">
    <source>
        <dbReference type="Proteomes" id="UP000273143"/>
    </source>
</evidence>
<dbReference type="Gene3D" id="3.30.160.880">
    <property type="entry name" value="Cell division protein ZapA protomer, N-terminal domain"/>
    <property type="match status" value="1"/>
</dbReference>
<keyword evidence="5 12" id="KW-0132">Cell division</keyword>
<evidence type="ECO:0000256" key="9">
    <source>
        <dbReference type="ARBA" id="ARBA00024910"/>
    </source>
</evidence>
<dbReference type="Gene3D" id="1.20.5.50">
    <property type="match status" value="1"/>
</dbReference>
<protein>
    <recommendedName>
        <fullName evidence="3">Cell division protein ZapA</fullName>
    </recommendedName>
    <alternativeName>
        <fullName evidence="11">Z ring-associated protein ZapA</fullName>
    </alternativeName>
</protein>
<organism evidence="12 13">
    <name type="scientific">Entomomonas moraniae</name>
    <dbReference type="NCBI Taxonomy" id="2213226"/>
    <lineage>
        <taxon>Bacteria</taxon>
        <taxon>Pseudomonadati</taxon>
        <taxon>Pseudomonadota</taxon>
        <taxon>Gammaproteobacteria</taxon>
        <taxon>Pseudomonadales</taxon>
        <taxon>Pseudomonadaceae</taxon>
        <taxon>Entomomonas</taxon>
    </lineage>
</organism>
<comment type="subcellular location">
    <subcellularLocation>
        <location evidence="1">Cytoplasm</location>
    </subcellularLocation>
</comment>
<evidence type="ECO:0000313" key="12">
    <source>
        <dbReference type="EMBL" id="AZS49813.1"/>
    </source>
</evidence>
<dbReference type="PANTHER" id="PTHR34981">
    <property type="entry name" value="CELL DIVISION PROTEIN ZAPA"/>
    <property type="match status" value="1"/>
</dbReference>
<dbReference type="GO" id="GO:0000921">
    <property type="term" value="P:septin ring assembly"/>
    <property type="evidence" value="ECO:0007669"/>
    <property type="project" value="TreeGrafter"/>
</dbReference>
<comment type="function">
    <text evidence="9">Activator of cell division through the inhibition of FtsZ GTPase activity, therefore promoting FtsZ assembly into bundles of protofilaments necessary for the formation of the division Z ring. It is recruited early at mid-cell but it is not essential for cell division.</text>
</comment>
<evidence type="ECO:0000256" key="10">
    <source>
        <dbReference type="ARBA" id="ARBA00026068"/>
    </source>
</evidence>
<dbReference type="RefSeq" id="WP_127161988.1">
    <property type="nucleotide sequence ID" value="NZ_CP029822.1"/>
</dbReference>
<evidence type="ECO:0000256" key="5">
    <source>
        <dbReference type="ARBA" id="ARBA00022618"/>
    </source>
</evidence>
<accession>A0A3Q9JMR2</accession>
<keyword evidence="13" id="KW-1185">Reference proteome</keyword>
<dbReference type="PANTHER" id="PTHR34981:SF1">
    <property type="entry name" value="CELL DIVISION PROTEIN ZAPA"/>
    <property type="match status" value="1"/>
</dbReference>
<evidence type="ECO:0000256" key="3">
    <source>
        <dbReference type="ARBA" id="ARBA00015195"/>
    </source>
</evidence>
<dbReference type="GO" id="GO:0005829">
    <property type="term" value="C:cytosol"/>
    <property type="evidence" value="ECO:0007669"/>
    <property type="project" value="TreeGrafter"/>
</dbReference>
<evidence type="ECO:0000256" key="8">
    <source>
        <dbReference type="ARBA" id="ARBA00023306"/>
    </source>
</evidence>
<evidence type="ECO:0000256" key="7">
    <source>
        <dbReference type="ARBA" id="ARBA00023210"/>
    </source>
</evidence>
<dbReference type="InterPro" id="IPR042233">
    <property type="entry name" value="Cell_div_ZapA_N"/>
</dbReference>